<gene>
    <name evidence="7" type="ORF">FOZ76_21985</name>
</gene>
<evidence type="ECO:0000256" key="5">
    <source>
        <dbReference type="ARBA" id="ARBA00023288"/>
    </source>
</evidence>
<sequence>MKTHAKPAPRALRNRLPAGAGALAVAALLSACAAPPGSQPAAVTEAATLTPPSPATRDLLKLPSPKGRVVAAVYGFRDQTGQYKPSPDSSFSTSVTQGAASLLIKALKDSGWFTPVERESLQELLTERRIVRALDGSTDDGVAATQNVPGLLPAAIMVDGGVIAYESNVRTGGAGARFLGIGMSTQYRVDQVTVNLRSVDIRNGQILHSVSTTKTIYSYELHPSVFRFVNFKELLEVEAGVTSNEPAQLCVKEAIETAVVHLIAQGIKDRSWVLANESDWESPVLQAYMREADSYAVDATELAAMSTPAARPPSPY</sequence>
<keyword evidence="1" id="KW-1003">Cell membrane</keyword>
<keyword evidence="2 6" id="KW-0732">Signal</keyword>
<reference evidence="7 8" key="1">
    <citation type="submission" date="2019-07" db="EMBL/GenBank/DDBJ databases">
        <title>Qingshengfaniella alkalisoli gen. nov., sp. nov., isolated from saline soil.</title>
        <authorList>
            <person name="Xu L."/>
            <person name="Huang X.-X."/>
            <person name="Sun J.-Q."/>
        </authorList>
    </citation>
    <scope>NUCLEOTIDE SEQUENCE [LARGE SCALE GENOMIC DNA]</scope>
    <source>
        <strain evidence="7 8">DSM 27279</strain>
    </source>
</reference>
<evidence type="ECO:0000256" key="2">
    <source>
        <dbReference type="ARBA" id="ARBA00022729"/>
    </source>
</evidence>
<organism evidence="7 8">
    <name type="scientific">Verticiella sediminum</name>
    <dbReference type="NCBI Taxonomy" id="1247510"/>
    <lineage>
        <taxon>Bacteria</taxon>
        <taxon>Pseudomonadati</taxon>
        <taxon>Pseudomonadota</taxon>
        <taxon>Betaproteobacteria</taxon>
        <taxon>Burkholderiales</taxon>
        <taxon>Alcaligenaceae</taxon>
        <taxon>Verticiella</taxon>
    </lineage>
</organism>
<dbReference type="EMBL" id="VLTJ01000039">
    <property type="protein sequence ID" value="TSH90484.1"/>
    <property type="molecule type" value="Genomic_DNA"/>
</dbReference>
<evidence type="ECO:0000256" key="1">
    <source>
        <dbReference type="ARBA" id="ARBA00022475"/>
    </source>
</evidence>
<protein>
    <submittedName>
        <fullName evidence="7">Curli production assembly/transport protein CsgG</fullName>
    </submittedName>
</protein>
<dbReference type="GO" id="GO:0030288">
    <property type="term" value="C:outer membrane-bounded periplasmic space"/>
    <property type="evidence" value="ECO:0007669"/>
    <property type="project" value="InterPro"/>
</dbReference>
<dbReference type="AlphaFoldDB" id="A0A556AC67"/>
<keyword evidence="8" id="KW-1185">Reference proteome</keyword>
<dbReference type="InterPro" id="IPR005534">
    <property type="entry name" value="Curli_assmbl/transp-comp_CsgG"/>
</dbReference>
<evidence type="ECO:0000256" key="3">
    <source>
        <dbReference type="ARBA" id="ARBA00023136"/>
    </source>
</evidence>
<keyword evidence="4" id="KW-0564">Palmitate</keyword>
<evidence type="ECO:0000256" key="4">
    <source>
        <dbReference type="ARBA" id="ARBA00023139"/>
    </source>
</evidence>
<accession>A0A556AC67</accession>
<dbReference type="OrthoDB" id="1110708at2"/>
<dbReference type="Gene3D" id="3.40.50.10610">
    <property type="entry name" value="ABC-type transport auxiliary lipoprotein component"/>
    <property type="match status" value="2"/>
</dbReference>
<dbReference type="RefSeq" id="WP_143950401.1">
    <property type="nucleotide sequence ID" value="NZ_BAABMB010000003.1"/>
</dbReference>
<feature type="chain" id="PRO_5021755833" evidence="6">
    <location>
        <begin position="34"/>
        <end position="316"/>
    </location>
</feature>
<evidence type="ECO:0000313" key="7">
    <source>
        <dbReference type="EMBL" id="TSH90484.1"/>
    </source>
</evidence>
<evidence type="ECO:0000256" key="6">
    <source>
        <dbReference type="SAM" id="SignalP"/>
    </source>
</evidence>
<dbReference type="PANTHER" id="PTHR41164:SF1">
    <property type="entry name" value="CURLI PRODUCTION ASSEMBLY_TRANSPORT COMPONENT CSGG"/>
    <property type="match status" value="1"/>
</dbReference>
<feature type="signal peptide" evidence="6">
    <location>
        <begin position="1"/>
        <end position="33"/>
    </location>
</feature>
<proteinExistence type="predicted"/>
<dbReference type="PANTHER" id="PTHR41164">
    <property type="entry name" value="CURLI PRODUCTION ASSEMBLY/TRANSPORT COMPONENT CSGG"/>
    <property type="match status" value="1"/>
</dbReference>
<dbReference type="Pfam" id="PF03783">
    <property type="entry name" value="CsgG"/>
    <property type="match status" value="1"/>
</dbReference>
<dbReference type="Proteomes" id="UP000318405">
    <property type="component" value="Unassembled WGS sequence"/>
</dbReference>
<keyword evidence="3" id="KW-0472">Membrane</keyword>
<evidence type="ECO:0000313" key="8">
    <source>
        <dbReference type="Proteomes" id="UP000318405"/>
    </source>
</evidence>
<keyword evidence="5" id="KW-0449">Lipoprotein</keyword>
<comment type="caution">
    <text evidence="7">The sequence shown here is derived from an EMBL/GenBank/DDBJ whole genome shotgun (WGS) entry which is preliminary data.</text>
</comment>
<name>A0A556AC67_9BURK</name>
<dbReference type="PROSITE" id="PS51257">
    <property type="entry name" value="PROKAR_LIPOPROTEIN"/>
    <property type="match status" value="1"/>
</dbReference>